<accession>A0ACB7SNL3</accession>
<comment type="caution">
    <text evidence="1">The sequence shown here is derived from an EMBL/GenBank/DDBJ whole genome shotgun (WGS) entry which is preliminary data.</text>
</comment>
<sequence>MSRTGAPLLPHRRQLHVATPGDRLANTCGSWEVAGALRRRVRWSGLDDAILRQRAGLPPHTSFTRAPYHGSPGASYKQTHRRAVRLRSPRLQQPPPLLLLRGRRRVGRGGAASLWRRILWDALRLKDGGTGPPDGNAAERT</sequence>
<reference evidence="1" key="1">
    <citation type="submission" date="2020-05" db="EMBL/GenBank/DDBJ databases">
        <title>Large-scale comparative analyses of tick genomes elucidate their genetic diversity and vector capacities.</title>
        <authorList>
            <person name="Jia N."/>
            <person name="Wang J."/>
            <person name="Shi W."/>
            <person name="Du L."/>
            <person name="Sun Y."/>
            <person name="Zhan W."/>
            <person name="Jiang J."/>
            <person name="Wang Q."/>
            <person name="Zhang B."/>
            <person name="Ji P."/>
            <person name="Sakyi L.B."/>
            <person name="Cui X."/>
            <person name="Yuan T."/>
            <person name="Jiang B."/>
            <person name="Yang W."/>
            <person name="Lam T.T.-Y."/>
            <person name="Chang Q."/>
            <person name="Ding S."/>
            <person name="Wang X."/>
            <person name="Zhu J."/>
            <person name="Ruan X."/>
            <person name="Zhao L."/>
            <person name="Wei J."/>
            <person name="Que T."/>
            <person name="Du C."/>
            <person name="Cheng J."/>
            <person name="Dai P."/>
            <person name="Han X."/>
            <person name="Huang E."/>
            <person name="Gao Y."/>
            <person name="Liu J."/>
            <person name="Shao H."/>
            <person name="Ye R."/>
            <person name="Li L."/>
            <person name="Wei W."/>
            <person name="Wang X."/>
            <person name="Wang C."/>
            <person name="Yang T."/>
            <person name="Huo Q."/>
            <person name="Li W."/>
            <person name="Guo W."/>
            <person name="Chen H."/>
            <person name="Zhou L."/>
            <person name="Ni X."/>
            <person name="Tian J."/>
            <person name="Zhou Y."/>
            <person name="Sheng Y."/>
            <person name="Liu T."/>
            <person name="Pan Y."/>
            <person name="Xia L."/>
            <person name="Li J."/>
            <person name="Zhao F."/>
            <person name="Cao W."/>
        </authorList>
    </citation>
    <scope>NUCLEOTIDE SEQUENCE</scope>
    <source>
        <strain evidence="1">Hyas-2018</strain>
    </source>
</reference>
<name>A0ACB7SNL3_HYAAI</name>
<organism evidence="1 2">
    <name type="scientific">Hyalomma asiaticum</name>
    <name type="common">Tick</name>
    <dbReference type="NCBI Taxonomy" id="266040"/>
    <lineage>
        <taxon>Eukaryota</taxon>
        <taxon>Metazoa</taxon>
        <taxon>Ecdysozoa</taxon>
        <taxon>Arthropoda</taxon>
        <taxon>Chelicerata</taxon>
        <taxon>Arachnida</taxon>
        <taxon>Acari</taxon>
        <taxon>Parasitiformes</taxon>
        <taxon>Ixodida</taxon>
        <taxon>Ixodoidea</taxon>
        <taxon>Ixodidae</taxon>
        <taxon>Hyalomminae</taxon>
        <taxon>Hyalomma</taxon>
    </lineage>
</organism>
<dbReference type="EMBL" id="CM023483">
    <property type="protein sequence ID" value="KAH6936265.1"/>
    <property type="molecule type" value="Genomic_DNA"/>
</dbReference>
<gene>
    <name evidence="1" type="ORF">HPB50_015195</name>
</gene>
<evidence type="ECO:0000313" key="1">
    <source>
        <dbReference type="EMBL" id="KAH6936265.1"/>
    </source>
</evidence>
<evidence type="ECO:0000313" key="2">
    <source>
        <dbReference type="Proteomes" id="UP000821845"/>
    </source>
</evidence>
<proteinExistence type="predicted"/>
<protein>
    <submittedName>
        <fullName evidence="1">Uncharacterized protein</fullName>
    </submittedName>
</protein>
<keyword evidence="2" id="KW-1185">Reference proteome</keyword>
<dbReference type="Proteomes" id="UP000821845">
    <property type="component" value="Chromosome 3"/>
</dbReference>